<dbReference type="RefSeq" id="WP_353334077.1">
    <property type="nucleotide sequence ID" value="NZ_AP028055.1"/>
</dbReference>
<dbReference type="EMBL" id="AP028055">
    <property type="protein sequence ID" value="BEG98871.1"/>
    <property type="molecule type" value="Genomic_DNA"/>
</dbReference>
<organism evidence="3 4">
    <name type="scientific">Bacteroides sedimenti</name>
    <dbReference type="NCBI Taxonomy" id="2136147"/>
    <lineage>
        <taxon>Bacteria</taxon>
        <taxon>Pseudomonadati</taxon>
        <taxon>Bacteroidota</taxon>
        <taxon>Bacteroidia</taxon>
        <taxon>Bacteroidales</taxon>
        <taxon>Bacteroidaceae</taxon>
        <taxon>Bacteroides</taxon>
    </lineage>
</organism>
<dbReference type="InterPro" id="IPR000757">
    <property type="entry name" value="Beta-glucanase-like"/>
</dbReference>
<keyword evidence="4" id="KW-1185">Reference proteome</keyword>
<accession>A0ABM8IG44</accession>
<protein>
    <recommendedName>
        <fullName evidence="2">GH16 domain-containing protein</fullName>
    </recommendedName>
</protein>
<evidence type="ECO:0000259" key="2">
    <source>
        <dbReference type="PROSITE" id="PS51762"/>
    </source>
</evidence>
<evidence type="ECO:0000256" key="1">
    <source>
        <dbReference type="ARBA" id="ARBA00006865"/>
    </source>
</evidence>
<comment type="similarity">
    <text evidence="1">Belongs to the glycosyl hydrolase 16 family.</text>
</comment>
<gene>
    <name evidence="3" type="ORF">BSYN_11360</name>
</gene>
<evidence type="ECO:0000313" key="3">
    <source>
        <dbReference type="EMBL" id="BEG98871.1"/>
    </source>
</evidence>
<sequence length="64" mass="7511">MRDIKHPYTTAETHLMGGVKSVDKFNFKYGKIEVRAKFTNGQESWPTIWMMTEDETGEVWSQKL</sequence>
<dbReference type="InterPro" id="IPR013320">
    <property type="entry name" value="ConA-like_dom_sf"/>
</dbReference>
<reference evidence="3 4" key="1">
    <citation type="submission" date="2023-04" db="EMBL/GenBank/DDBJ databases">
        <title>Draft genome sequence of acteroides sedimenti strain YN3PY1.</title>
        <authorList>
            <person name="Yoshida N."/>
        </authorList>
    </citation>
    <scope>NUCLEOTIDE SEQUENCE [LARGE SCALE GENOMIC DNA]</scope>
    <source>
        <strain evidence="3 4">YN3PY1</strain>
    </source>
</reference>
<dbReference type="Gene3D" id="2.60.120.200">
    <property type="match status" value="1"/>
</dbReference>
<feature type="domain" description="GH16" evidence="2">
    <location>
        <begin position="1"/>
        <end position="64"/>
    </location>
</feature>
<name>A0ABM8IG44_9BACE</name>
<dbReference type="Proteomes" id="UP001496674">
    <property type="component" value="Chromosome"/>
</dbReference>
<evidence type="ECO:0000313" key="4">
    <source>
        <dbReference type="Proteomes" id="UP001496674"/>
    </source>
</evidence>
<proteinExistence type="inferred from homology"/>
<dbReference type="SUPFAM" id="SSF49899">
    <property type="entry name" value="Concanavalin A-like lectins/glucanases"/>
    <property type="match status" value="1"/>
</dbReference>
<dbReference type="PROSITE" id="PS51762">
    <property type="entry name" value="GH16_2"/>
    <property type="match status" value="1"/>
</dbReference>